<dbReference type="PROSITE" id="PS00626">
    <property type="entry name" value="RCC1_2"/>
    <property type="match status" value="1"/>
</dbReference>
<protein>
    <submittedName>
        <fullName evidence="3">Regulator of chromosome condensation 1/beta-lactamase-inhibitor protein II</fullName>
    </submittedName>
</protein>
<keyword evidence="5" id="KW-1185">Reference proteome</keyword>
<dbReference type="Pfam" id="PF00415">
    <property type="entry name" value="RCC1"/>
    <property type="match status" value="2"/>
</dbReference>
<feature type="repeat" description="RCC1" evidence="2">
    <location>
        <begin position="3"/>
        <end position="62"/>
    </location>
</feature>
<evidence type="ECO:0000313" key="5">
    <source>
        <dbReference type="Proteomes" id="UP001150266"/>
    </source>
</evidence>
<feature type="repeat" description="RCC1" evidence="2">
    <location>
        <begin position="304"/>
        <end position="361"/>
    </location>
</feature>
<evidence type="ECO:0000313" key="3">
    <source>
        <dbReference type="EMBL" id="KAJ4475775.1"/>
    </source>
</evidence>
<feature type="repeat" description="RCC1" evidence="2">
    <location>
        <begin position="206"/>
        <end position="264"/>
    </location>
</feature>
<dbReference type="EMBL" id="JAOTPV010000002">
    <property type="protein sequence ID" value="KAJ4488577.1"/>
    <property type="molecule type" value="Genomic_DNA"/>
</dbReference>
<gene>
    <name evidence="4" type="ORF">J3R30DRAFT_3280541</name>
    <name evidence="3" type="ORF">J3R30DRAFT_595565</name>
</gene>
<dbReference type="Proteomes" id="UP001150266">
    <property type="component" value="Unassembled WGS sequence"/>
</dbReference>
<dbReference type="Gene3D" id="2.130.10.30">
    <property type="entry name" value="Regulator of chromosome condensation 1/beta-lactamase-inhibitor protein II"/>
    <property type="match status" value="2"/>
</dbReference>
<name>A0A9W9A7X2_9AGAR</name>
<keyword evidence="1" id="KW-0677">Repeat</keyword>
<dbReference type="OrthoDB" id="5370059at2759"/>
<comment type="caution">
    <text evidence="3">The sequence shown here is derived from an EMBL/GenBank/DDBJ whole genome shotgun (WGS) entry which is preliminary data.</text>
</comment>
<dbReference type="PROSITE" id="PS50012">
    <property type="entry name" value="RCC1_3"/>
    <property type="match status" value="3"/>
</dbReference>
<accession>A0A9W9A7X2</accession>
<dbReference type="PANTHER" id="PTHR22870">
    <property type="entry name" value="REGULATOR OF CHROMOSOME CONDENSATION"/>
    <property type="match status" value="1"/>
</dbReference>
<dbReference type="InterPro" id="IPR051210">
    <property type="entry name" value="Ub_ligase/GEF_domain"/>
</dbReference>
<organism evidence="3 5">
    <name type="scientific">Lentinula aciculospora</name>
    <dbReference type="NCBI Taxonomy" id="153920"/>
    <lineage>
        <taxon>Eukaryota</taxon>
        <taxon>Fungi</taxon>
        <taxon>Dikarya</taxon>
        <taxon>Basidiomycota</taxon>
        <taxon>Agaricomycotina</taxon>
        <taxon>Agaricomycetes</taxon>
        <taxon>Agaricomycetidae</taxon>
        <taxon>Agaricales</taxon>
        <taxon>Marasmiineae</taxon>
        <taxon>Omphalotaceae</taxon>
        <taxon>Lentinula</taxon>
    </lineage>
</organism>
<sequence>MSFSLVSSGSNAHGQLANGTIDDAHTFLPCIFDDGNSMKLSISEKIIHIATGGNHTLLLSESTEETTGRTKRSLWGCGDNARGQLANYGRNGDKAVFRRIDLQLAENDLEDYQPRLLCCSWETSYVVLSREGNPDLLISMGSNDFRDLGVGQTVRTKLLHTVQFDHLRVDGLALDGSSLQVISISAGQHHVITQLQTQLSDQSRRTLIIGWGAARHGQLGDTSTLNKKAPFFSIPIIIDITPCPDDPVVQIALGHHHSVFLHESGCLSYSGSNRKSQISGLDSFHDVLYVGCTWNGTYFIDASGTVYATGSSSKGQLGRSSRVDIPSLIQPYPVEFPFTMHSMYMSRIACGSEHVLALFSEPGLSPEVWGWGWNEHGNMGSCSTMDVHTPLKLWPRAADDAGNIAIGIWAGCGTSWIALARQSS</sequence>
<evidence type="ECO:0000313" key="4">
    <source>
        <dbReference type="EMBL" id="KAJ4488577.1"/>
    </source>
</evidence>
<dbReference type="SUPFAM" id="SSF50985">
    <property type="entry name" value="RCC1/BLIP-II"/>
    <property type="match status" value="1"/>
</dbReference>
<dbReference type="PANTHER" id="PTHR22870:SF466">
    <property type="entry name" value="ANKYRIN REPEAT-CONTAINING PROTEIN"/>
    <property type="match status" value="1"/>
</dbReference>
<evidence type="ECO:0000256" key="1">
    <source>
        <dbReference type="ARBA" id="ARBA00022737"/>
    </source>
</evidence>
<dbReference type="AlphaFoldDB" id="A0A9W9A7X2"/>
<dbReference type="InterPro" id="IPR000408">
    <property type="entry name" value="Reg_chr_condens"/>
</dbReference>
<reference evidence="3" key="1">
    <citation type="submission" date="2022-08" db="EMBL/GenBank/DDBJ databases">
        <title>A Global Phylogenomic Analysis of the Shiitake Genus Lentinula.</title>
        <authorList>
            <consortium name="DOE Joint Genome Institute"/>
            <person name="Sierra-Patev S."/>
            <person name="Min B."/>
            <person name="Naranjo-Ortiz M."/>
            <person name="Looney B."/>
            <person name="Konkel Z."/>
            <person name="Slot J.C."/>
            <person name="Sakamoto Y."/>
            <person name="Steenwyk J.L."/>
            <person name="Rokas A."/>
            <person name="Carro J."/>
            <person name="Camarero S."/>
            <person name="Ferreira P."/>
            <person name="Molpeceres G."/>
            <person name="Ruiz-Duenas F.J."/>
            <person name="Serrano A."/>
            <person name="Henrissat B."/>
            <person name="Drula E."/>
            <person name="Hughes K.W."/>
            <person name="Mata J.L."/>
            <person name="Ishikawa N.K."/>
            <person name="Vargas-Isla R."/>
            <person name="Ushijima S."/>
            <person name="Smith C.A."/>
            <person name="Ahrendt S."/>
            <person name="Andreopoulos W."/>
            <person name="He G."/>
            <person name="Labutti K."/>
            <person name="Lipzen A."/>
            <person name="Ng V."/>
            <person name="Riley R."/>
            <person name="Sandor L."/>
            <person name="Barry K."/>
            <person name="Martinez A.T."/>
            <person name="Xiao Y."/>
            <person name="Gibbons J.G."/>
            <person name="Terashima K."/>
            <person name="Grigoriev I.V."/>
            <person name="Hibbett D.S."/>
        </authorList>
    </citation>
    <scope>NUCLEOTIDE SEQUENCE</scope>
    <source>
        <strain evidence="3">JLM2183</strain>
    </source>
</reference>
<dbReference type="EMBL" id="JAOTPV010000014">
    <property type="protein sequence ID" value="KAJ4475775.1"/>
    <property type="molecule type" value="Genomic_DNA"/>
</dbReference>
<dbReference type="InterPro" id="IPR009091">
    <property type="entry name" value="RCC1/BLIP-II"/>
</dbReference>
<evidence type="ECO:0000256" key="2">
    <source>
        <dbReference type="PROSITE-ProRule" id="PRU00235"/>
    </source>
</evidence>
<proteinExistence type="predicted"/>